<organism evidence="5 6">
    <name type="scientific">Desulfocapsa sulfexigens (strain DSM 10523 / SB164P1)</name>
    <dbReference type="NCBI Taxonomy" id="1167006"/>
    <lineage>
        <taxon>Bacteria</taxon>
        <taxon>Pseudomonadati</taxon>
        <taxon>Thermodesulfobacteriota</taxon>
        <taxon>Desulfobulbia</taxon>
        <taxon>Desulfobulbales</taxon>
        <taxon>Desulfocapsaceae</taxon>
        <taxon>Desulfocapsa</taxon>
    </lineage>
</organism>
<feature type="domain" description="Thil AANH" evidence="3">
    <location>
        <begin position="4"/>
        <end position="148"/>
    </location>
</feature>
<dbReference type="HOGENOM" id="CLU_053822_0_0_7"/>
<sequence>MKQITALALFSGGLDSILAAKLVASLGVRVLAVKFVTPFFDYELLDDPEKYKQKIMDKYGIEVVLHDLSHNYLDLLHNPSHGFGKNFNPCIDCKILMCRRAREMMPEYGASFLVSGEVLGQRPMSQRRDTLRVIERDSENDGLLLRPLSAKLMTPTTAETEGWIDREKLLNFSGRGRSRQIQLAKEYGITDFPAPAGGCMLADPILSTRIEKIYNGDFVIKAEEITVTDVRFLLVGRQFLLPDGFWVILGRNEKENIKIENLAEDTDVLVHMPDRPGPTALLRNSNNRLLTSGNKDEIIARAAGLVVRYGKTVEEDPGAALEIQGLGTTYRITGHPISEQLCRDWMIQS</sequence>
<dbReference type="Proteomes" id="UP000011721">
    <property type="component" value="Chromosome"/>
</dbReference>
<feature type="domain" description="NFACT protein RNA binding" evidence="4">
    <location>
        <begin position="236"/>
        <end position="346"/>
    </location>
</feature>
<dbReference type="EMBL" id="CP003985">
    <property type="protein sequence ID" value="AGF78940.1"/>
    <property type="molecule type" value="Genomic_DNA"/>
</dbReference>
<evidence type="ECO:0000259" key="3">
    <source>
        <dbReference type="Pfam" id="PF02568"/>
    </source>
</evidence>
<reference evidence="6" key="1">
    <citation type="journal article" date="2013" name="Stand. Genomic Sci.">
        <title>Complete genome sequence of Desulfocapsa sulfexigens, a marine deltaproteobacterium specialized in disproportionating inorganic sulfur compounds.</title>
        <authorList>
            <person name="Finster K.W."/>
            <person name="Kjeldsen K.U."/>
            <person name="Kube M."/>
            <person name="Reinhardt R."/>
            <person name="Mussmann M."/>
            <person name="Amann R."/>
            <person name="Schreiber L."/>
        </authorList>
    </citation>
    <scope>NUCLEOTIDE SEQUENCE [LARGE SCALE GENOMIC DNA]</scope>
    <source>
        <strain evidence="6">DSM 10523 / SB164P1</strain>
    </source>
</reference>
<dbReference type="RefSeq" id="WP_015404628.1">
    <property type="nucleotide sequence ID" value="NC_020304.1"/>
</dbReference>
<dbReference type="PATRIC" id="fig|1167006.5.peg.2608"/>
<keyword evidence="1" id="KW-0547">Nucleotide-binding</keyword>
<evidence type="ECO:0000256" key="2">
    <source>
        <dbReference type="ARBA" id="ARBA00022840"/>
    </source>
</evidence>
<dbReference type="PANTHER" id="PTHR11933:SF6">
    <property type="entry name" value="THIL AANH DOMAIN-CONTAINING PROTEIN"/>
    <property type="match status" value="1"/>
</dbReference>
<dbReference type="Pfam" id="PF18297">
    <property type="entry name" value="NFACT-R_2"/>
    <property type="match status" value="1"/>
</dbReference>
<protein>
    <submittedName>
        <fullName evidence="5">PP-loop ATPase domain-containing putative tRNA(5-methylaminomethyl-2-thiouridylate) methyltransferase</fullName>
    </submittedName>
</protein>
<proteinExistence type="predicted"/>
<name>M1PH47_DESSD</name>
<gene>
    <name evidence="5" type="ordered locus">UWK_02401</name>
</gene>
<evidence type="ECO:0000313" key="6">
    <source>
        <dbReference type="Proteomes" id="UP000011721"/>
    </source>
</evidence>
<dbReference type="eggNOG" id="COG1293">
    <property type="taxonomic scope" value="Bacteria"/>
</dbReference>
<keyword evidence="2" id="KW-0067">ATP-binding</keyword>
<dbReference type="Gene3D" id="3.40.50.620">
    <property type="entry name" value="HUPs"/>
    <property type="match status" value="1"/>
</dbReference>
<dbReference type="SUPFAM" id="SSF52402">
    <property type="entry name" value="Adenine nucleotide alpha hydrolases-like"/>
    <property type="match status" value="1"/>
</dbReference>
<evidence type="ECO:0000259" key="4">
    <source>
        <dbReference type="Pfam" id="PF18297"/>
    </source>
</evidence>
<dbReference type="GO" id="GO:0004810">
    <property type="term" value="F:CCA tRNA nucleotidyltransferase activity"/>
    <property type="evidence" value="ECO:0007669"/>
    <property type="project" value="InterPro"/>
</dbReference>
<dbReference type="eggNOG" id="COG0301">
    <property type="taxonomic scope" value="Bacteria"/>
</dbReference>
<dbReference type="STRING" id="1167006.UWK_02401"/>
<keyword evidence="5" id="KW-0808">Transferase</keyword>
<dbReference type="GO" id="GO:0008168">
    <property type="term" value="F:methyltransferase activity"/>
    <property type="evidence" value="ECO:0007669"/>
    <property type="project" value="UniProtKB-KW"/>
</dbReference>
<dbReference type="GO" id="GO:0005524">
    <property type="term" value="F:ATP binding"/>
    <property type="evidence" value="ECO:0007669"/>
    <property type="project" value="UniProtKB-KW"/>
</dbReference>
<dbReference type="Pfam" id="PF02568">
    <property type="entry name" value="ThiI"/>
    <property type="match status" value="1"/>
</dbReference>
<dbReference type="AlphaFoldDB" id="M1PH47"/>
<dbReference type="InterPro" id="IPR014729">
    <property type="entry name" value="Rossmann-like_a/b/a_fold"/>
</dbReference>
<dbReference type="InterPro" id="IPR020536">
    <property type="entry name" value="ThiI_AANH"/>
</dbReference>
<keyword evidence="5" id="KW-0489">Methyltransferase</keyword>
<dbReference type="OrthoDB" id="9781887at2"/>
<dbReference type="PANTHER" id="PTHR11933">
    <property type="entry name" value="TRNA 5-METHYLAMINOMETHYL-2-THIOURIDYLATE -METHYLTRANSFERASE"/>
    <property type="match status" value="1"/>
</dbReference>
<dbReference type="KEGG" id="dsf:UWK_02401"/>
<keyword evidence="6" id="KW-1185">Reference proteome</keyword>
<accession>M1PH47</accession>
<evidence type="ECO:0000313" key="5">
    <source>
        <dbReference type="EMBL" id="AGF78940.1"/>
    </source>
</evidence>
<evidence type="ECO:0000256" key="1">
    <source>
        <dbReference type="ARBA" id="ARBA00022741"/>
    </source>
</evidence>
<dbReference type="GO" id="GO:0032259">
    <property type="term" value="P:methylation"/>
    <property type="evidence" value="ECO:0007669"/>
    <property type="project" value="UniProtKB-KW"/>
</dbReference>
<dbReference type="InterPro" id="IPR059101">
    <property type="entry name" value="NFACT-R_2"/>
</dbReference>